<evidence type="ECO:0000313" key="3">
    <source>
        <dbReference type="Proteomes" id="UP000799766"/>
    </source>
</evidence>
<accession>A0A6A6NZZ0</accession>
<keyword evidence="3" id="KW-1185">Reference proteome</keyword>
<evidence type="ECO:0000256" key="1">
    <source>
        <dbReference type="SAM" id="MobiDB-lite"/>
    </source>
</evidence>
<name>A0A6A6NZZ0_9PEZI</name>
<gene>
    <name evidence="2" type="ORF">BDY21DRAFT_38950</name>
</gene>
<feature type="region of interest" description="Disordered" evidence="1">
    <location>
        <begin position="1"/>
        <end position="25"/>
    </location>
</feature>
<feature type="region of interest" description="Disordered" evidence="1">
    <location>
        <begin position="74"/>
        <end position="100"/>
    </location>
</feature>
<sequence length="208" mass="22774">MAQDQGRSSCPMAAPSSSPRGPDWRVRSKAPRVRFVCSSFASRLCDFVRVIRRDVGDLWLGRARAWRPRCQPLSPAAQGNFHRARTRAPDSSPAPGRAFPNGPTLALARLVRTASRAAEIGGEPPVLSASYRAGCRHQRGPWLRCRDAVGPSGRLGGLGAQSGSRWLRLPTRLRLGARVQPFPSQNWRQIALGRLESPGSTRLIEPEP</sequence>
<dbReference type="EMBL" id="MU001681">
    <property type="protein sequence ID" value="KAF2457325.1"/>
    <property type="molecule type" value="Genomic_DNA"/>
</dbReference>
<protein>
    <submittedName>
        <fullName evidence="2">Uncharacterized protein</fullName>
    </submittedName>
</protein>
<reference evidence="2" key="1">
    <citation type="journal article" date="2020" name="Stud. Mycol.">
        <title>101 Dothideomycetes genomes: a test case for predicting lifestyles and emergence of pathogens.</title>
        <authorList>
            <person name="Haridas S."/>
            <person name="Albert R."/>
            <person name="Binder M."/>
            <person name="Bloem J."/>
            <person name="Labutti K."/>
            <person name="Salamov A."/>
            <person name="Andreopoulos B."/>
            <person name="Baker S."/>
            <person name="Barry K."/>
            <person name="Bills G."/>
            <person name="Bluhm B."/>
            <person name="Cannon C."/>
            <person name="Castanera R."/>
            <person name="Culley D."/>
            <person name="Daum C."/>
            <person name="Ezra D."/>
            <person name="Gonzalez J."/>
            <person name="Henrissat B."/>
            <person name="Kuo A."/>
            <person name="Liang C."/>
            <person name="Lipzen A."/>
            <person name="Lutzoni F."/>
            <person name="Magnuson J."/>
            <person name="Mondo S."/>
            <person name="Nolan M."/>
            <person name="Ohm R."/>
            <person name="Pangilinan J."/>
            <person name="Park H.-J."/>
            <person name="Ramirez L."/>
            <person name="Alfaro M."/>
            <person name="Sun H."/>
            <person name="Tritt A."/>
            <person name="Yoshinaga Y."/>
            <person name="Zwiers L.-H."/>
            <person name="Turgeon B."/>
            <person name="Goodwin S."/>
            <person name="Spatafora J."/>
            <person name="Crous P."/>
            <person name="Grigoriev I."/>
        </authorList>
    </citation>
    <scope>NUCLEOTIDE SEQUENCE</scope>
    <source>
        <strain evidence="2">ATCC 16933</strain>
    </source>
</reference>
<organism evidence="2 3">
    <name type="scientific">Lineolata rhizophorae</name>
    <dbReference type="NCBI Taxonomy" id="578093"/>
    <lineage>
        <taxon>Eukaryota</taxon>
        <taxon>Fungi</taxon>
        <taxon>Dikarya</taxon>
        <taxon>Ascomycota</taxon>
        <taxon>Pezizomycotina</taxon>
        <taxon>Dothideomycetes</taxon>
        <taxon>Dothideomycetes incertae sedis</taxon>
        <taxon>Lineolatales</taxon>
        <taxon>Lineolataceae</taxon>
        <taxon>Lineolata</taxon>
    </lineage>
</organism>
<dbReference type="Proteomes" id="UP000799766">
    <property type="component" value="Unassembled WGS sequence"/>
</dbReference>
<feature type="compositionally biased region" description="Low complexity" evidence="1">
    <location>
        <begin position="8"/>
        <end position="19"/>
    </location>
</feature>
<proteinExistence type="predicted"/>
<dbReference type="AlphaFoldDB" id="A0A6A6NZZ0"/>
<evidence type="ECO:0000313" key="2">
    <source>
        <dbReference type="EMBL" id="KAF2457325.1"/>
    </source>
</evidence>